<feature type="non-terminal residue" evidence="4">
    <location>
        <position position="1"/>
    </location>
</feature>
<gene>
    <name evidence="4" type="ORF">S06H3_47082</name>
</gene>
<evidence type="ECO:0000256" key="1">
    <source>
        <dbReference type="ARBA" id="ARBA00006432"/>
    </source>
</evidence>
<dbReference type="AlphaFoldDB" id="X1Q350"/>
<dbReference type="Gene3D" id="3.30.300.30">
    <property type="match status" value="1"/>
</dbReference>
<protein>
    <recommendedName>
        <fullName evidence="3">AMP-dependent synthetase/ligase domain-containing protein</fullName>
    </recommendedName>
</protein>
<evidence type="ECO:0000256" key="2">
    <source>
        <dbReference type="ARBA" id="ARBA00022598"/>
    </source>
</evidence>
<evidence type="ECO:0000313" key="4">
    <source>
        <dbReference type="EMBL" id="GAI45485.1"/>
    </source>
</evidence>
<feature type="domain" description="AMP-dependent synthetase/ligase" evidence="3">
    <location>
        <begin position="3"/>
        <end position="59"/>
    </location>
</feature>
<accession>X1Q350</accession>
<dbReference type="PANTHER" id="PTHR43201">
    <property type="entry name" value="ACYL-COA SYNTHETASE"/>
    <property type="match status" value="1"/>
</dbReference>
<sequence length="257" mass="29022">GITVFQGYGLTETSPVVSCNTPSERKEHSAGKVIPNVKIKIDQDGEILVKGPNVTPGYYQNPDETKKHIQEGWLSTGDIGVFDKDGYLFLKGRKKDMILSSSGINIYPEDIEYVLNRIEEVKDSCVFGEEKEGKTMIIAAILLKGETNPQEVMRKANKQLNLSQQINKIITWPEEDFPRTSTLKIKKSEVARRLKSKEPIFKKTIPKNRLLTLLSKFTSGSIAKKSNLITDLKIDSVYRVELLAQIEEEYDVEISED</sequence>
<dbReference type="InterPro" id="IPR036736">
    <property type="entry name" value="ACP-like_sf"/>
</dbReference>
<dbReference type="Gene3D" id="3.40.50.12780">
    <property type="entry name" value="N-terminal domain of ligase-like"/>
    <property type="match status" value="1"/>
</dbReference>
<name>X1Q350_9ZZZZ</name>
<comment type="similarity">
    <text evidence="1">Belongs to the ATP-dependent AMP-binding enzyme family.</text>
</comment>
<comment type="caution">
    <text evidence="4">The sequence shown here is derived from an EMBL/GenBank/DDBJ whole genome shotgun (WGS) entry which is preliminary data.</text>
</comment>
<proteinExistence type="inferred from homology"/>
<dbReference type="SUPFAM" id="SSF56801">
    <property type="entry name" value="Acetyl-CoA synthetase-like"/>
    <property type="match status" value="1"/>
</dbReference>
<dbReference type="PANTHER" id="PTHR43201:SF5">
    <property type="entry name" value="MEDIUM-CHAIN ACYL-COA LIGASE ACSF2, MITOCHONDRIAL"/>
    <property type="match status" value="1"/>
</dbReference>
<dbReference type="InterPro" id="IPR045851">
    <property type="entry name" value="AMP-bd_C_sf"/>
</dbReference>
<dbReference type="SUPFAM" id="SSF47336">
    <property type="entry name" value="ACP-like"/>
    <property type="match status" value="1"/>
</dbReference>
<dbReference type="Pfam" id="PF00501">
    <property type="entry name" value="AMP-binding"/>
    <property type="match status" value="1"/>
</dbReference>
<feature type="non-terminal residue" evidence="4">
    <location>
        <position position="257"/>
    </location>
</feature>
<dbReference type="InterPro" id="IPR042099">
    <property type="entry name" value="ANL_N_sf"/>
</dbReference>
<evidence type="ECO:0000259" key="3">
    <source>
        <dbReference type="Pfam" id="PF00501"/>
    </source>
</evidence>
<keyword evidence="2" id="KW-0436">Ligase</keyword>
<dbReference type="InterPro" id="IPR000873">
    <property type="entry name" value="AMP-dep_synth/lig_dom"/>
</dbReference>
<dbReference type="EMBL" id="BARV01029538">
    <property type="protein sequence ID" value="GAI45485.1"/>
    <property type="molecule type" value="Genomic_DNA"/>
</dbReference>
<organism evidence="4">
    <name type="scientific">marine sediment metagenome</name>
    <dbReference type="NCBI Taxonomy" id="412755"/>
    <lineage>
        <taxon>unclassified sequences</taxon>
        <taxon>metagenomes</taxon>
        <taxon>ecological metagenomes</taxon>
    </lineage>
</organism>
<reference evidence="4" key="1">
    <citation type="journal article" date="2014" name="Front. Microbiol.">
        <title>High frequency of phylogenetically diverse reductive dehalogenase-homologous genes in deep subseafloor sedimentary metagenomes.</title>
        <authorList>
            <person name="Kawai M."/>
            <person name="Futagami T."/>
            <person name="Toyoda A."/>
            <person name="Takaki Y."/>
            <person name="Nishi S."/>
            <person name="Hori S."/>
            <person name="Arai W."/>
            <person name="Tsubouchi T."/>
            <person name="Morono Y."/>
            <person name="Uchiyama I."/>
            <person name="Ito T."/>
            <person name="Fujiyama A."/>
            <person name="Inagaki F."/>
            <person name="Takami H."/>
        </authorList>
    </citation>
    <scope>NUCLEOTIDE SEQUENCE</scope>
    <source>
        <strain evidence="4">Expedition CK06-06</strain>
    </source>
</reference>
<dbReference type="GO" id="GO:0006631">
    <property type="term" value="P:fatty acid metabolic process"/>
    <property type="evidence" value="ECO:0007669"/>
    <property type="project" value="TreeGrafter"/>
</dbReference>
<dbReference type="Gene3D" id="1.10.1200.10">
    <property type="entry name" value="ACP-like"/>
    <property type="match status" value="1"/>
</dbReference>
<dbReference type="GO" id="GO:0031956">
    <property type="term" value="F:medium-chain fatty acid-CoA ligase activity"/>
    <property type="evidence" value="ECO:0007669"/>
    <property type="project" value="TreeGrafter"/>
</dbReference>